<feature type="signal peptide" evidence="1">
    <location>
        <begin position="1"/>
        <end position="35"/>
    </location>
</feature>
<evidence type="ECO:0008006" key="4">
    <source>
        <dbReference type="Google" id="ProtNLM"/>
    </source>
</evidence>
<dbReference type="Pfam" id="PF14092">
    <property type="entry name" value="DUF4270"/>
    <property type="match status" value="1"/>
</dbReference>
<reference evidence="2 3" key="1">
    <citation type="submission" date="2016-10" db="EMBL/GenBank/DDBJ databases">
        <authorList>
            <person name="de Groot N.N."/>
        </authorList>
    </citation>
    <scope>NUCLEOTIDE SEQUENCE [LARGE SCALE GENOMIC DNA]</scope>
    <source>
        <strain evidence="2 3">DSM 25186</strain>
    </source>
</reference>
<dbReference type="EMBL" id="FNFO01000003">
    <property type="protein sequence ID" value="SDK78706.1"/>
    <property type="molecule type" value="Genomic_DNA"/>
</dbReference>
<dbReference type="Proteomes" id="UP000198510">
    <property type="component" value="Unassembled WGS sequence"/>
</dbReference>
<evidence type="ECO:0000313" key="2">
    <source>
        <dbReference type="EMBL" id="SDK78706.1"/>
    </source>
</evidence>
<sequence>MSLRIKRSSTNHITKGLIGTSALFLFLLASCNDPADDLGYKVGEIDEIGAQTDSFEITISTVLYDPLVSSIPGEGANVSTTSYRSLMAGTVTDPEFGATRAEAFFQLAPVLSKFSIDTAAVYDSMQVYLSYQNFFGDTTGSQTLQFYELQQAPAVGTPYTVVSEGLPYQHDSLLGEMVFDEVLVDSLLKTNTSGLVRVNTNAYGKRIFDFLNSIDSLSGRDEFTAVFPGLALVPKEENGTMHTFGFPTRGSGQVMAEVFYHVPPNDTTARKIQLWLANDSTAYFRVAQSREGTPLAGLQDAGDELQPSATNQKVFSQQVTNIRSRILLGDLARLQDIADEVVIIRADLILRPQLTVGYPLPPPVKLVELREDGSIRSVNNGKTELTIKTNVLSGSQSGVKEIFQYNPAGQLYQIDITDYITTRISSDAERAKDARWDLGLTVAGAPTLNRVVFYGPDSEMAPAQLKVYYVPVMGQ</sequence>
<name>A0A1G9ERC8_9BACT</name>
<keyword evidence="1" id="KW-0732">Signal</keyword>
<organism evidence="2 3">
    <name type="scientific">Catalinimonas alkaloidigena</name>
    <dbReference type="NCBI Taxonomy" id="1075417"/>
    <lineage>
        <taxon>Bacteria</taxon>
        <taxon>Pseudomonadati</taxon>
        <taxon>Bacteroidota</taxon>
        <taxon>Cytophagia</taxon>
        <taxon>Cytophagales</taxon>
        <taxon>Catalimonadaceae</taxon>
        <taxon>Catalinimonas</taxon>
    </lineage>
</organism>
<dbReference type="STRING" id="1075417.SAMN05421823_103563"/>
<gene>
    <name evidence="2" type="ORF">SAMN05421823_103563</name>
</gene>
<dbReference type="PROSITE" id="PS51257">
    <property type="entry name" value="PROKAR_LIPOPROTEIN"/>
    <property type="match status" value="1"/>
</dbReference>
<evidence type="ECO:0000256" key="1">
    <source>
        <dbReference type="SAM" id="SignalP"/>
    </source>
</evidence>
<dbReference type="OrthoDB" id="833442at2"/>
<proteinExistence type="predicted"/>
<dbReference type="AlphaFoldDB" id="A0A1G9ERC8"/>
<protein>
    <recommendedName>
        <fullName evidence="4">DUF4270 domain-containing protein</fullName>
    </recommendedName>
</protein>
<feature type="chain" id="PRO_5011489840" description="DUF4270 domain-containing protein" evidence="1">
    <location>
        <begin position="36"/>
        <end position="475"/>
    </location>
</feature>
<evidence type="ECO:0000313" key="3">
    <source>
        <dbReference type="Proteomes" id="UP000198510"/>
    </source>
</evidence>
<accession>A0A1G9ERC8</accession>
<keyword evidence="3" id="KW-1185">Reference proteome</keyword>
<dbReference type="InterPro" id="IPR025366">
    <property type="entry name" value="DUF4270"/>
</dbReference>